<keyword evidence="3" id="KW-1185">Reference proteome</keyword>
<gene>
    <name evidence="2" type="ORF">PanWU01x14_104110</name>
</gene>
<feature type="compositionally biased region" description="Polar residues" evidence="1">
    <location>
        <begin position="41"/>
        <end position="58"/>
    </location>
</feature>
<accession>A0A2P5D1S0</accession>
<dbReference type="AlphaFoldDB" id="A0A2P5D1S0"/>
<evidence type="ECO:0000313" key="3">
    <source>
        <dbReference type="Proteomes" id="UP000237105"/>
    </source>
</evidence>
<evidence type="ECO:0000256" key="1">
    <source>
        <dbReference type="SAM" id="MobiDB-lite"/>
    </source>
</evidence>
<feature type="compositionally biased region" description="Basic and acidic residues" evidence="1">
    <location>
        <begin position="93"/>
        <end position="107"/>
    </location>
</feature>
<organism evidence="2 3">
    <name type="scientific">Parasponia andersonii</name>
    <name type="common">Sponia andersonii</name>
    <dbReference type="NCBI Taxonomy" id="3476"/>
    <lineage>
        <taxon>Eukaryota</taxon>
        <taxon>Viridiplantae</taxon>
        <taxon>Streptophyta</taxon>
        <taxon>Embryophyta</taxon>
        <taxon>Tracheophyta</taxon>
        <taxon>Spermatophyta</taxon>
        <taxon>Magnoliopsida</taxon>
        <taxon>eudicotyledons</taxon>
        <taxon>Gunneridae</taxon>
        <taxon>Pentapetalae</taxon>
        <taxon>rosids</taxon>
        <taxon>fabids</taxon>
        <taxon>Rosales</taxon>
        <taxon>Cannabaceae</taxon>
        <taxon>Parasponia</taxon>
    </lineage>
</organism>
<feature type="region of interest" description="Disordered" evidence="1">
    <location>
        <begin position="40"/>
        <end position="63"/>
    </location>
</feature>
<dbReference type="OrthoDB" id="10417544at2759"/>
<reference evidence="3" key="1">
    <citation type="submission" date="2016-06" db="EMBL/GenBank/DDBJ databases">
        <title>Parallel loss of symbiosis genes in relatives of nitrogen-fixing non-legume Parasponia.</title>
        <authorList>
            <person name="Van Velzen R."/>
            <person name="Holmer R."/>
            <person name="Bu F."/>
            <person name="Rutten L."/>
            <person name="Van Zeijl A."/>
            <person name="Liu W."/>
            <person name="Santuari L."/>
            <person name="Cao Q."/>
            <person name="Sharma T."/>
            <person name="Shen D."/>
            <person name="Roswanjaya Y."/>
            <person name="Wardhani T."/>
            <person name="Kalhor M.S."/>
            <person name="Jansen J."/>
            <person name="Van den Hoogen J."/>
            <person name="Gungor B."/>
            <person name="Hartog M."/>
            <person name="Hontelez J."/>
            <person name="Verver J."/>
            <person name="Yang W.-C."/>
            <person name="Schijlen E."/>
            <person name="Repin R."/>
            <person name="Schilthuizen M."/>
            <person name="Schranz E."/>
            <person name="Heidstra R."/>
            <person name="Miyata K."/>
            <person name="Fedorova E."/>
            <person name="Kohlen W."/>
            <person name="Bisseling T."/>
            <person name="Smit S."/>
            <person name="Geurts R."/>
        </authorList>
    </citation>
    <scope>NUCLEOTIDE SEQUENCE [LARGE SCALE GENOMIC DNA]</scope>
    <source>
        <strain evidence="3">cv. WU1-14</strain>
    </source>
</reference>
<dbReference type="EMBL" id="JXTB01000073">
    <property type="protein sequence ID" value="PON67236.1"/>
    <property type="molecule type" value="Genomic_DNA"/>
</dbReference>
<evidence type="ECO:0000313" key="2">
    <source>
        <dbReference type="EMBL" id="PON67236.1"/>
    </source>
</evidence>
<sequence length="149" mass="16842">MLGYEDQRLPTSLFFPSSTLQPPLTCDARIPLGYDMPAPQPSSTHGVHVNPSTITPTHGSPDRLRHETVMDKLDILIDLLNPRRNAQSSDEQQPSRDREIRDDGLDESVINKRLEIEDHPSYANSYTYETPPIVFHKGFIGVEFGDEIE</sequence>
<feature type="region of interest" description="Disordered" evidence="1">
    <location>
        <begin position="80"/>
        <end position="107"/>
    </location>
</feature>
<dbReference type="Proteomes" id="UP000237105">
    <property type="component" value="Unassembled WGS sequence"/>
</dbReference>
<proteinExistence type="predicted"/>
<comment type="caution">
    <text evidence="2">The sequence shown here is derived from an EMBL/GenBank/DDBJ whole genome shotgun (WGS) entry which is preliminary data.</text>
</comment>
<name>A0A2P5D1S0_PARAD</name>
<protein>
    <submittedName>
        <fullName evidence="2">Uncharacterized protein</fullName>
    </submittedName>
</protein>